<dbReference type="EMBL" id="JANBUW010000007">
    <property type="protein sequence ID" value="KAJ2851891.1"/>
    <property type="molecule type" value="Genomic_DNA"/>
</dbReference>
<keyword evidence="5" id="KW-1185">Reference proteome</keyword>
<feature type="signal peptide" evidence="2">
    <location>
        <begin position="1"/>
        <end position="20"/>
    </location>
</feature>
<evidence type="ECO:0000313" key="5">
    <source>
        <dbReference type="Proteomes" id="UP001139887"/>
    </source>
</evidence>
<accession>A0A9W8M285</accession>
<protein>
    <recommendedName>
        <fullName evidence="3">Peptidase C51 domain-containing protein</fullName>
    </recommendedName>
</protein>
<evidence type="ECO:0000313" key="4">
    <source>
        <dbReference type="EMBL" id="KAJ2851891.1"/>
    </source>
</evidence>
<evidence type="ECO:0000259" key="3">
    <source>
        <dbReference type="PROSITE" id="PS50911"/>
    </source>
</evidence>
<evidence type="ECO:0000256" key="2">
    <source>
        <dbReference type="SAM" id="SignalP"/>
    </source>
</evidence>
<proteinExistence type="predicted"/>
<organism evidence="4 5">
    <name type="scientific">Coemansia brasiliensis</name>
    <dbReference type="NCBI Taxonomy" id="2650707"/>
    <lineage>
        <taxon>Eukaryota</taxon>
        <taxon>Fungi</taxon>
        <taxon>Fungi incertae sedis</taxon>
        <taxon>Zoopagomycota</taxon>
        <taxon>Kickxellomycotina</taxon>
        <taxon>Kickxellomycetes</taxon>
        <taxon>Kickxellales</taxon>
        <taxon>Kickxellaceae</taxon>
        <taxon>Coemansia</taxon>
    </lineage>
</organism>
<dbReference type="Pfam" id="PF05257">
    <property type="entry name" value="CHAP"/>
    <property type="match status" value="1"/>
</dbReference>
<comment type="caution">
    <text evidence="4">The sequence shown here is derived from an EMBL/GenBank/DDBJ whole genome shotgun (WGS) entry which is preliminary data.</text>
</comment>
<gene>
    <name evidence="4" type="ORF">IWW36_000664</name>
</gene>
<feature type="domain" description="Peptidase C51" evidence="3">
    <location>
        <begin position="141"/>
        <end position="266"/>
    </location>
</feature>
<dbReference type="Gene3D" id="3.90.1720.10">
    <property type="entry name" value="endopeptidase domain like (from Nostoc punctiforme)"/>
    <property type="match status" value="1"/>
</dbReference>
<dbReference type="PROSITE" id="PS50911">
    <property type="entry name" value="CHAP"/>
    <property type="match status" value="1"/>
</dbReference>
<dbReference type="AlphaFoldDB" id="A0A9W8M285"/>
<keyword evidence="2" id="KW-0732">Signal</keyword>
<dbReference type="InterPro" id="IPR007921">
    <property type="entry name" value="CHAP_dom"/>
</dbReference>
<dbReference type="InterPro" id="IPR038765">
    <property type="entry name" value="Papain-like_cys_pep_sf"/>
</dbReference>
<name>A0A9W8M285_9FUNG</name>
<dbReference type="SUPFAM" id="SSF54001">
    <property type="entry name" value="Cysteine proteinases"/>
    <property type="match status" value="1"/>
</dbReference>
<feature type="chain" id="PRO_5040869065" description="Peptidase C51 domain-containing protein" evidence="2">
    <location>
        <begin position="21"/>
        <end position="269"/>
    </location>
</feature>
<dbReference type="Proteomes" id="UP001139887">
    <property type="component" value="Unassembled WGS sequence"/>
</dbReference>
<dbReference type="OrthoDB" id="5358886at2759"/>
<sequence length="269" mass="29439">MKFAAVSSLCLIGMVSMSNAYEIYKATAVNCRSGPGTNYEVIKTYTTEDDISLKCQASGEVIKGNTLWDKTTDGCYISDYYLHTGSNGYVAKKCKCPAPPPSSNDDGNDDDSSNQDNGNDNSDQDNDNDGGSDNGDSKVPGPVTDDYPYKSDCDGVDKWNYYKCQCTSFAAWRINERLGVKFHNYYKGPNWGNANTWDDAAKETGVPINGKPVPGCIAQTDAGKYGHVAWVTKVSGSTVTVEEYNWATKEGYGTRTVPKNTFKYIHIKV</sequence>
<evidence type="ECO:0000256" key="1">
    <source>
        <dbReference type="SAM" id="MobiDB-lite"/>
    </source>
</evidence>
<feature type="region of interest" description="Disordered" evidence="1">
    <location>
        <begin position="100"/>
        <end position="147"/>
    </location>
</feature>
<reference evidence="4" key="1">
    <citation type="submission" date="2022-07" db="EMBL/GenBank/DDBJ databases">
        <title>Phylogenomic reconstructions and comparative analyses of Kickxellomycotina fungi.</title>
        <authorList>
            <person name="Reynolds N.K."/>
            <person name="Stajich J.E."/>
            <person name="Barry K."/>
            <person name="Grigoriev I.V."/>
            <person name="Crous P."/>
            <person name="Smith M.E."/>
        </authorList>
    </citation>
    <scope>NUCLEOTIDE SEQUENCE</scope>
    <source>
        <strain evidence="4">NRRL 1566</strain>
    </source>
</reference>